<evidence type="ECO:0000313" key="2">
    <source>
        <dbReference type="Proteomes" id="UP000235145"/>
    </source>
</evidence>
<sequence length="97" mass="11166">MNSSKSNFRASYFEGGINKDTTLIMHLLRDNINVWTYDIIEERVFDATEDSCKHDGSGRTSGQIDIVEHMFFPVSIFDEINSFMTIPNELAHHEIKP</sequence>
<protein>
    <submittedName>
        <fullName evidence="1">Uncharacterized protein</fullName>
    </submittedName>
</protein>
<accession>A0A9R1UMH0</accession>
<name>A0A9R1UMH0_LACSA</name>
<dbReference type="InterPro" id="IPR036815">
    <property type="entry name" value="14-3-3_dom_sf"/>
</dbReference>
<evidence type="ECO:0000313" key="1">
    <source>
        <dbReference type="EMBL" id="KAJ0189762.1"/>
    </source>
</evidence>
<comment type="caution">
    <text evidence="1">The sequence shown here is derived from an EMBL/GenBank/DDBJ whole genome shotgun (WGS) entry which is preliminary data.</text>
</comment>
<dbReference type="EMBL" id="NBSK02000008">
    <property type="protein sequence ID" value="KAJ0189762.1"/>
    <property type="molecule type" value="Genomic_DNA"/>
</dbReference>
<dbReference type="Proteomes" id="UP000235145">
    <property type="component" value="Unassembled WGS sequence"/>
</dbReference>
<gene>
    <name evidence="1" type="ORF">LSAT_V11C800438130</name>
</gene>
<dbReference type="AlphaFoldDB" id="A0A9R1UMH0"/>
<organism evidence="1 2">
    <name type="scientific">Lactuca sativa</name>
    <name type="common">Garden lettuce</name>
    <dbReference type="NCBI Taxonomy" id="4236"/>
    <lineage>
        <taxon>Eukaryota</taxon>
        <taxon>Viridiplantae</taxon>
        <taxon>Streptophyta</taxon>
        <taxon>Embryophyta</taxon>
        <taxon>Tracheophyta</taxon>
        <taxon>Spermatophyta</taxon>
        <taxon>Magnoliopsida</taxon>
        <taxon>eudicotyledons</taxon>
        <taxon>Gunneridae</taxon>
        <taxon>Pentapetalae</taxon>
        <taxon>asterids</taxon>
        <taxon>campanulids</taxon>
        <taxon>Asterales</taxon>
        <taxon>Asteraceae</taxon>
        <taxon>Cichorioideae</taxon>
        <taxon>Cichorieae</taxon>
        <taxon>Lactucinae</taxon>
        <taxon>Lactuca</taxon>
    </lineage>
</organism>
<dbReference type="SUPFAM" id="SSF48445">
    <property type="entry name" value="14-3-3 protein"/>
    <property type="match status" value="1"/>
</dbReference>
<proteinExistence type="predicted"/>
<reference evidence="1 2" key="1">
    <citation type="journal article" date="2017" name="Nat. Commun.">
        <title>Genome assembly with in vitro proximity ligation data and whole-genome triplication in lettuce.</title>
        <authorList>
            <person name="Reyes-Chin-Wo S."/>
            <person name="Wang Z."/>
            <person name="Yang X."/>
            <person name="Kozik A."/>
            <person name="Arikit S."/>
            <person name="Song C."/>
            <person name="Xia L."/>
            <person name="Froenicke L."/>
            <person name="Lavelle D.O."/>
            <person name="Truco M.J."/>
            <person name="Xia R."/>
            <person name="Zhu S."/>
            <person name="Xu C."/>
            <person name="Xu H."/>
            <person name="Xu X."/>
            <person name="Cox K."/>
            <person name="Korf I."/>
            <person name="Meyers B.C."/>
            <person name="Michelmore R.W."/>
        </authorList>
    </citation>
    <scope>NUCLEOTIDE SEQUENCE [LARGE SCALE GENOMIC DNA]</scope>
    <source>
        <strain evidence="2">cv. Salinas</strain>
        <tissue evidence="1">Seedlings</tissue>
    </source>
</reference>
<keyword evidence="2" id="KW-1185">Reference proteome</keyword>